<comment type="similarity">
    <text evidence="3">Belongs to the Cu-Zn superoxide dismutase family.</text>
</comment>
<evidence type="ECO:0000256" key="5">
    <source>
        <dbReference type="ARBA" id="ARBA00022525"/>
    </source>
</evidence>
<accession>A0A2N5W6Q5</accession>
<evidence type="ECO:0000256" key="1">
    <source>
        <dbReference type="ARBA" id="ARBA00004196"/>
    </source>
</evidence>
<evidence type="ECO:0000313" key="9">
    <source>
        <dbReference type="Proteomes" id="UP000235388"/>
    </source>
</evidence>
<comment type="catalytic activity">
    <reaction evidence="6">
        <text>2 superoxide + 2 H(+) = H2O2 + O2</text>
        <dbReference type="Rhea" id="RHEA:20696"/>
        <dbReference type="ChEBI" id="CHEBI:15378"/>
        <dbReference type="ChEBI" id="CHEBI:15379"/>
        <dbReference type="ChEBI" id="CHEBI:16240"/>
        <dbReference type="ChEBI" id="CHEBI:18421"/>
        <dbReference type="EC" id="1.15.1.1"/>
    </reaction>
</comment>
<comment type="subcellular location">
    <subcellularLocation>
        <location evidence="1">Cell envelope</location>
    </subcellularLocation>
    <subcellularLocation>
        <location evidence="2">Secreted</location>
    </subcellularLocation>
</comment>
<reference evidence="8 9" key="1">
    <citation type="submission" date="2017-11" db="EMBL/GenBank/DDBJ databases">
        <title>De novo assembly and phasing of dikaryotic genomes from two isolates of Puccinia coronata f. sp. avenae, the causal agent of oat crown rust.</title>
        <authorList>
            <person name="Miller M.E."/>
            <person name="Zhang Y."/>
            <person name="Omidvar V."/>
            <person name="Sperschneider J."/>
            <person name="Schwessinger B."/>
            <person name="Raley C."/>
            <person name="Palmer J.M."/>
            <person name="Garnica D."/>
            <person name="Upadhyaya N."/>
            <person name="Rathjen J."/>
            <person name="Taylor J.M."/>
            <person name="Park R.F."/>
            <person name="Dodds P.N."/>
            <person name="Hirsch C.D."/>
            <person name="Kianian S.F."/>
            <person name="Figueroa M."/>
        </authorList>
    </citation>
    <scope>NUCLEOTIDE SEQUENCE [LARGE SCALE GENOMIC DNA]</scope>
    <source>
        <strain evidence="8">12NC29</strain>
    </source>
</reference>
<dbReference type="InterPro" id="IPR036423">
    <property type="entry name" value="SOD-like_Cu/Zn_dom_sf"/>
</dbReference>
<dbReference type="AlphaFoldDB" id="A0A2N5W6Q5"/>
<dbReference type="PANTHER" id="PTHR20910">
    <property type="entry name" value="AGAP001623-PA"/>
    <property type="match status" value="1"/>
</dbReference>
<name>A0A2N5W6Q5_9BASI</name>
<evidence type="ECO:0000259" key="7">
    <source>
        <dbReference type="Pfam" id="PF00080"/>
    </source>
</evidence>
<dbReference type="SUPFAM" id="SSF49329">
    <property type="entry name" value="Cu,Zn superoxide dismutase-like"/>
    <property type="match status" value="1"/>
</dbReference>
<keyword evidence="5" id="KW-0964">Secreted</keyword>
<proteinExistence type="inferred from homology"/>
<evidence type="ECO:0000256" key="3">
    <source>
        <dbReference type="ARBA" id="ARBA00010457"/>
    </source>
</evidence>
<organism evidence="8 9">
    <name type="scientific">Puccinia coronata f. sp. avenae</name>
    <dbReference type="NCBI Taxonomy" id="200324"/>
    <lineage>
        <taxon>Eukaryota</taxon>
        <taxon>Fungi</taxon>
        <taxon>Dikarya</taxon>
        <taxon>Basidiomycota</taxon>
        <taxon>Pucciniomycotina</taxon>
        <taxon>Pucciniomycetes</taxon>
        <taxon>Pucciniales</taxon>
        <taxon>Pucciniaceae</taxon>
        <taxon>Puccinia</taxon>
    </lineage>
</organism>
<evidence type="ECO:0000256" key="2">
    <source>
        <dbReference type="ARBA" id="ARBA00004613"/>
    </source>
</evidence>
<dbReference type="InterPro" id="IPR001424">
    <property type="entry name" value="SOD_Cu_Zn_dom"/>
</dbReference>
<keyword evidence="9" id="KW-1185">Reference proteome</keyword>
<dbReference type="OrthoDB" id="2015551at2759"/>
<dbReference type="GO" id="GO:0005576">
    <property type="term" value="C:extracellular region"/>
    <property type="evidence" value="ECO:0007669"/>
    <property type="project" value="UniProtKB-SubCell"/>
</dbReference>
<evidence type="ECO:0000256" key="4">
    <source>
        <dbReference type="ARBA" id="ARBA00012682"/>
    </source>
</evidence>
<dbReference type="EMBL" id="PGCJ01000007">
    <property type="protein sequence ID" value="PLW57921.1"/>
    <property type="molecule type" value="Genomic_DNA"/>
</dbReference>
<dbReference type="GO" id="GO:0046872">
    <property type="term" value="F:metal ion binding"/>
    <property type="evidence" value="ECO:0007669"/>
    <property type="project" value="InterPro"/>
</dbReference>
<evidence type="ECO:0000313" key="8">
    <source>
        <dbReference type="EMBL" id="PLW57921.1"/>
    </source>
</evidence>
<dbReference type="EC" id="1.15.1.1" evidence="4"/>
<dbReference type="GO" id="GO:0004784">
    <property type="term" value="F:superoxide dismutase activity"/>
    <property type="evidence" value="ECO:0007669"/>
    <property type="project" value="UniProtKB-EC"/>
</dbReference>
<sequence>MLIRLVHTYNPGAIVHLDSKIEPSAHDCVGEIRATYHQIMFRKSFYFWLVAAGLLDSVKGQTHPFISTGYFNYPLRARAVLSGNQNITGQFNFQLIPGVRLVVVDVNLSGLQKPPGFGEYSYHVHVNPVGADGNCQATGGHLDLFNVGANGSCDFHQPHLCQTGDLSGKFGKISSAQDTASIHYIEPFLRFYPPERSIFGRSVVLHAPDSTRLACGNITAFNQNAADSSENSSP</sequence>
<dbReference type="InterPro" id="IPR053257">
    <property type="entry name" value="Cu-only_SOD"/>
</dbReference>
<dbReference type="Gene3D" id="2.60.40.200">
    <property type="entry name" value="Superoxide dismutase, copper/zinc binding domain"/>
    <property type="match status" value="1"/>
</dbReference>
<dbReference type="PANTHER" id="PTHR20910:SF1">
    <property type="entry name" value="SUPEROXIDE DISMUTASE COPPER_ZINC BINDING DOMAIN-CONTAINING PROTEIN"/>
    <property type="match status" value="1"/>
</dbReference>
<gene>
    <name evidence="8" type="ORF">PCANC_00992</name>
</gene>
<comment type="caution">
    <text evidence="8">The sequence shown here is derived from an EMBL/GenBank/DDBJ whole genome shotgun (WGS) entry which is preliminary data.</text>
</comment>
<feature type="domain" description="Superoxide dismutase copper/zinc binding" evidence="7">
    <location>
        <begin position="88"/>
        <end position="209"/>
    </location>
</feature>
<dbReference type="FunFam" id="2.60.40.200:FF:000007">
    <property type="entry name" value="Cell surface Cu-only superoxide dismutase 5"/>
    <property type="match status" value="1"/>
</dbReference>
<evidence type="ECO:0000256" key="6">
    <source>
        <dbReference type="ARBA" id="ARBA00049204"/>
    </source>
</evidence>
<protein>
    <recommendedName>
        <fullName evidence="4">superoxide dismutase</fullName>
        <ecNumber evidence="4">1.15.1.1</ecNumber>
    </recommendedName>
</protein>
<dbReference type="Proteomes" id="UP000235388">
    <property type="component" value="Unassembled WGS sequence"/>
</dbReference>
<dbReference type="Pfam" id="PF00080">
    <property type="entry name" value="Sod_Cu"/>
    <property type="match status" value="1"/>
</dbReference>
<dbReference type="STRING" id="200324.A0A2N5W6Q5"/>